<dbReference type="Gene3D" id="1.10.238.10">
    <property type="entry name" value="EF-hand"/>
    <property type="match status" value="2"/>
</dbReference>
<dbReference type="GO" id="GO:0005524">
    <property type="term" value="F:ATP binding"/>
    <property type="evidence" value="ECO:0007669"/>
    <property type="project" value="UniProtKB-KW"/>
</dbReference>
<evidence type="ECO:0000256" key="6">
    <source>
        <dbReference type="ARBA" id="ARBA00022840"/>
    </source>
</evidence>
<name>A0ABD1SWA4_9LAMI</name>
<dbReference type="InterPro" id="IPR011009">
    <property type="entry name" value="Kinase-like_dom_sf"/>
</dbReference>
<keyword evidence="4" id="KW-0547">Nucleotide-binding</keyword>
<keyword evidence="8" id="KW-1185">Reference proteome</keyword>
<evidence type="ECO:0000256" key="1">
    <source>
        <dbReference type="ARBA" id="ARBA00005354"/>
    </source>
</evidence>
<dbReference type="SUPFAM" id="SSF56112">
    <property type="entry name" value="Protein kinase-like (PK-like)"/>
    <property type="match status" value="1"/>
</dbReference>
<dbReference type="AlphaFoldDB" id="A0ABD1SWA4"/>
<dbReference type="Gene3D" id="1.10.510.10">
    <property type="entry name" value="Transferase(Phosphotransferase) domain 1"/>
    <property type="match status" value="1"/>
</dbReference>
<evidence type="ECO:0000256" key="2">
    <source>
        <dbReference type="ARBA" id="ARBA00022527"/>
    </source>
</evidence>
<dbReference type="Proteomes" id="UP001604336">
    <property type="component" value="Unassembled WGS sequence"/>
</dbReference>
<evidence type="ECO:0000256" key="3">
    <source>
        <dbReference type="ARBA" id="ARBA00022679"/>
    </source>
</evidence>
<sequence length="154" mass="17861">MLHLRFCASIMDMKQTYGVRELFYTFYSVVFHLSGQRLRRGFFARNYKRKLDFASEPWPGISDSAKDLILKMLDRNPKTRLTAHEILCHPSIVDEKMAPDKPLDSAVLSHLKQFSAMNKLKKMGLRVIAVRLSEEEIGGLKELFKMKIQTIVEL</sequence>
<dbReference type="GO" id="GO:0004674">
    <property type="term" value="F:protein serine/threonine kinase activity"/>
    <property type="evidence" value="ECO:0007669"/>
    <property type="project" value="UniProtKB-KW"/>
</dbReference>
<keyword evidence="2" id="KW-0723">Serine/threonine-protein kinase</keyword>
<dbReference type="EMBL" id="JBFOLK010000006">
    <property type="protein sequence ID" value="KAL2504721.1"/>
    <property type="molecule type" value="Genomic_DNA"/>
</dbReference>
<dbReference type="InterPro" id="IPR050205">
    <property type="entry name" value="CDPK_Ser/Thr_kinases"/>
</dbReference>
<evidence type="ECO:0000313" key="7">
    <source>
        <dbReference type="EMBL" id="KAL2504721.1"/>
    </source>
</evidence>
<evidence type="ECO:0000313" key="8">
    <source>
        <dbReference type="Proteomes" id="UP001604336"/>
    </source>
</evidence>
<proteinExistence type="inferred from homology"/>
<comment type="caution">
    <text evidence="7">The sequence shown here is derived from an EMBL/GenBank/DDBJ whole genome shotgun (WGS) entry which is preliminary data.</text>
</comment>
<keyword evidence="6" id="KW-0067">ATP-binding</keyword>
<keyword evidence="5 7" id="KW-0418">Kinase</keyword>
<reference evidence="8" key="1">
    <citation type="submission" date="2024-07" db="EMBL/GenBank/DDBJ databases">
        <title>Two chromosome-level genome assemblies of Korean endemic species Abeliophyllum distichum and Forsythia ovata (Oleaceae).</title>
        <authorList>
            <person name="Jang H."/>
        </authorList>
    </citation>
    <scope>NUCLEOTIDE SEQUENCE [LARGE SCALE GENOMIC DNA]</scope>
</reference>
<evidence type="ECO:0000256" key="5">
    <source>
        <dbReference type="ARBA" id="ARBA00022777"/>
    </source>
</evidence>
<gene>
    <name evidence="7" type="ORF">Adt_20342</name>
</gene>
<protein>
    <submittedName>
        <fullName evidence="7">Calcium-dependent protein kinase 12</fullName>
    </submittedName>
</protein>
<comment type="similarity">
    <text evidence="1">Belongs to the protein kinase superfamily. CAMK Ser/Thr protein kinase family. CaMK subfamily.</text>
</comment>
<organism evidence="7 8">
    <name type="scientific">Abeliophyllum distichum</name>
    <dbReference type="NCBI Taxonomy" id="126358"/>
    <lineage>
        <taxon>Eukaryota</taxon>
        <taxon>Viridiplantae</taxon>
        <taxon>Streptophyta</taxon>
        <taxon>Embryophyta</taxon>
        <taxon>Tracheophyta</taxon>
        <taxon>Spermatophyta</taxon>
        <taxon>Magnoliopsida</taxon>
        <taxon>eudicotyledons</taxon>
        <taxon>Gunneridae</taxon>
        <taxon>Pentapetalae</taxon>
        <taxon>asterids</taxon>
        <taxon>lamiids</taxon>
        <taxon>Lamiales</taxon>
        <taxon>Oleaceae</taxon>
        <taxon>Forsythieae</taxon>
        <taxon>Abeliophyllum</taxon>
    </lineage>
</organism>
<keyword evidence="3" id="KW-0808">Transferase</keyword>
<accession>A0ABD1SWA4</accession>
<dbReference type="PANTHER" id="PTHR24349">
    <property type="entry name" value="SERINE/THREONINE-PROTEIN KINASE"/>
    <property type="match status" value="1"/>
</dbReference>
<evidence type="ECO:0000256" key="4">
    <source>
        <dbReference type="ARBA" id="ARBA00022741"/>
    </source>
</evidence>